<reference evidence="2 3" key="1">
    <citation type="journal article" date="2018" name="Nat. Ecol. Evol.">
        <title>Shark genomes provide insights into elasmobranch evolution and the origin of vertebrates.</title>
        <authorList>
            <person name="Hara Y"/>
            <person name="Yamaguchi K"/>
            <person name="Onimaru K"/>
            <person name="Kadota M"/>
            <person name="Koyanagi M"/>
            <person name="Keeley SD"/>
            <person name="Tatsumi K"/>
            <person name="Tanaka K"/>
            <person name="Motone F"/>
            <person name="Kageyama Y"/>
            <person name="Nozu R"/>
            <person name="Adachi N"/>
            <person name="Nishimura O"/>
            <person name="Nakagawa R"/>
            <person name="Tanegashima C"/>
            <person name="Kiyatake I"/>
            <person name="Matsumoto R"/>
            <person name="Murakumo K"/>
            <person name="Nishida K"/>
            <person name="Terakita A"/>
            <person name="Kuratani S"/>
            <person name="Sato K"/>
            <person name="Hyodo S Kuraku.S."/>
        </authorList>
    </citation>
    <scope>NUCLEOTIDE SEQUENCE [LARGE SCALE GENOMIC DNA]</scope>
</reference>
<accession>A0A401RF21</accession>
<evidence type="ECO:0000256" key="1">
    <source>
        <dbReference type="SAM" id="MobiDB-lite"/>
    </source>
</evidence>
<dbReference type="EMBL" id="BEZZ01002562">
    <property type="protein sequence ID" value="GCC16733.1"/>
    <property type="molecule type" value="Genomic_DNA"/>
</dbReference>
<organism evidence="2 3">
    <name type="scientific">Chiloscyllium punctatum</name>
    <name type="common">Brownbanded bambooshark</name>
    <name type="synonym">Hemiscyllium punctatum</name>
    <dbReference type="NCBI Taxonomy" id="137246"/>
    <lineage>
        <taxon>Eukaryota</taxon>
        <taxon>Metazoa</taxon>
        <taxon>Chordata</taxon>
        <taxon>Craniata</taxon>
        <taxon>Vertebrata</taxon>
        <taxon>Chondrichthyes</taxon>
        <taxon>Elasmobranchii</taxon>
        <taxon>Galeomorphii</taxon>
        <taxon>Galeoidea</taxon>
        <taxon>Orectolobiformes</taxon>
        <taxon>Hemiscylliidae</taxon>
        <taxon>Chiloscyllium</taxon>
    </lineage>
</organism>
<protein>
    <submittedName>
        <fullName evidence="2">Uncharacterized protein</fullName>
    </submittedName>
</protein>
<dbReference type="AlphaFoldDB" id="A0A401RF21"/>
<dbReference type="Proteomes" id="UP000287033">
    <property type="component" value="Unassembled WGS sequence"/>
</dbReference>
<evidence type="ECO:0000313" key="2">
    <source>
        <dbReference type="EMBL" id="GCC16733.1"/>
    </source>
</evidence>
<feature type="compositionally biased region" description="Pro residues" evidence="1">
    <location>
        <begin position="32"/>
        <end position="58"/>
    </location>
</feature>
<evidence type="ECO:0000313" key="3">
    <source>
        <dbReference type="Proteomes" id="UP000287033"/>
    </source>
</evidence>
<proteinExistence type="predicted"/>
<sequence>MLQCPAKFQDIVKHHQSPKVKDRYNKTLTTETPPPCTQPCPPYAPQSPRPPLPAPEPDPLLNEAAAFVTKRPTRNSQQDTAAAEHSESLL</sequence>
<gene>
    <name evidence="2" type="ORF">chiPu_0020384</name>
</gene>
<name>A0A401RF21_CHIPU</name>
<keyword evidence="3" id="KW-1185">Reference proteome</keyword>
<comment type="caution">
    <text evidence="2">The sequence shown here is derived from an EMBL/GenBank/DDBJ whole genome shotgun (WGS) entry which is preliminary data.</text>
</comment>
<feature type="region of interest" description="Disordered" evidence="1">
    <location>
        <begin position="15"/>
        <end position="90"/>
    </location>
</feature>